<reference evidence="2 3" key="1">
    <citation type="submission" date="2024-09" db="EMBL/GenBank/DDBJ databases">
        <title>Itraconazole resistance in Madurella fahalii resulting from another homologue of gene encoding cytochrome P450 14-alpha sterol demethylase (CYP51).</title>
        <authorList>
            <person name="Yoshioka I."/>
            <person name="Fahal A.H."/>
            <person name="Kaneko S."/>
            <person name="Yaguchi T."/>
        </authorList>
    </citation>
    <scope>NUCLEOTIDE SEQUENCE [LARGE SCALE GENOMIC DNA]</scope>
    <source>
        <strain evidence="2 3">IFM 68171</strain>
    </source>
</reference>
<name>A0ABQ0GS04_9PEZI</name>
<evidence type="ECO:0000259" key="1">
    <source>
        <dbReference type="Pfam" id="PF18922"/>
    </source>
</evidence>
<proteinExistence type="predicted"/>
<evidence type="ECO:0000313" key="3">
    <source>
        <dbReference type="Proteomes" id="UP001628179"/>
    </source>
</evidence>
<dbReference type="Proteomes" id="UP001628179">
    <property type="component" value="Unassembled WGS sequence"/>
</dbReference>
<keyword evidence="3" id="KW-1185">Reference proteome</keyword>
<protein>
    <recommendedName>
        <fullName evidence="1">DUF5672 domain-containing protein</fullName>
    </recommendedName>
</protein>
<gene>
    <name evidence="2" type="ORF">MFIFM68171_10725</name>
</gene>
<evidence type="ECO:0000313" key="2">
    <source>
        <dbReference type="EMBL" id="GAB1320515.1"/>
    </source>
</evidence>
<dbReference type="GeneID" id="98181467"/>
<accession>A0ABQ0GS04</accession>
<dbReference type="RefSeq" id="XP_070922245.1">
    <property type="nucleotide sequence ID" value="XM_071066144.1"/>
</dbReference>
<dbReference type="InterPro" id="IPR043729">
    <property type="entry name" value="DUF5672"/>
</dbReference>
<comment type="caution">
    <text evidence="2">The sequence shown here is derived from an EMBL/GenBank/DDBJ whole genome shotgun (WGS) entry which is preliminary data.</text>
</comment>
<dbReference type="Pfam" id="PF18922">
    <property type="entry name" value="DUF5672"/>
    <property type="match status" value="1"/>
</dbReference>
<feature type="domain" description="DUF5672" evidence="1">
    <location>
        <begin position="154"/>
        <end position="284"/>
    </location>
</feature>
<organism evidence="2 3">
    <name type="scientific">Madurella fahalii</name>
    <dbReference type="NCBI Taxonomy" id="1157608"/>
    <lineage>
        <taxon>Eukaryota</taxon>
        <taxon>Fungi</taxon>
        <taxon>Dikarya</taxon>
        <taxon>Ascomycota</taxon>
        <taxon>Pezizomycotina</taxon>
        <taxon>Sordariomycetes</taxon>
        <taxon>Sordariomycetidae</taxon>
        <taxon>Sordariales</taxon>
        <taxon>Sordariales incertae sedis</taxon>
        <taxon>Madurella</taxon>
    </lineage>
</organism>
<dbReference type="EMBL" id="BAAFSV010000006">
    <property type="protein sequence ID" value="GAB1320515.1"/>
    <property type="molecule type" value="Genomic_DNA"/>
</dbReference>
<sequence>MAAFVKPLSNPSGGMAEKAAVTLIIGSWQKGKLLAQTCWGRTSRRVRLLSMTALFLVLTALLSRTTRIPVPSVSLQYRTQLALQSSKLNASKLALLIEDRPQPILAPLMLHFISVVPPDWKFRFMGSPRSLAHINQSVAIREQVARGKLDLAPIPANLSTGSQEAISGFLTTLWLYETLLAPAEWLLVFQTDSVLCANSRRSLNDFLQYDWVGAPWALNASFGGNGGLSLRRVSAVVDVLRNQARKPGSEPEDLWLTERLAHRPGARLANGTVGSQFSGEQYAGATVDVYGGEGRNRTAAGSGKAEEKGGAEDATYVEGLDDWRHGFYEPMGYHTGAGGSFLHSRIFGTPELRKHLWEYCPELKMTLKMDVAQYMPGDCNPRWKRDEEWFETEVIDGEEYPVLRGVVPW</sequence>